<dbReference type="InterPro" id="IPR003594">
    <property type="entry name" value="HATPase_dom"/>
</dbReference>
<keyword evidence="3" id="KW-0902">Two-component regulatory system</keyword>
<dbReference type="PANTHER" id="PTHR24421">
    <property type="entry name" value="NITRATE/NITRITE SENSOR PROTEIN NARX-RELATED"/>
    <property type="match status" value="1"/>
</dbReference>
<gene>
    <name evidence="5" type="ORF">U6N30_03630</name>
</gene>
<accession>A0ABZ1B200</accession>
<evidence type="ECO:0000313" key="6">
    <source>
        <dbReference type="Proteomes" id="UP001324287"/>
    </source>
</evidence>
<evidence type="ECO:0000256" key="2">
    <source>
        <dbReference type="ARBA" id="ARBA00022777"/>
    </source>
</evidence>
<sequence>MEDDGVGFDPAAASGVGLAGLRDRAEEVGGAVDVVSAPGEGTRVTVRVPAR</sequence>
<dbReference type="InterPro" id="IPR050482">
    <property type="entry name" value="Sensor_HK_TwoCompSys"/>
</dbReference>
<organism evidence="5 6">
    <name type="scientific">Blastococcus brunescens</name>
    <dbReference type="NCBI Taxonomy" id="1564165"/>
    <lineage>
        <taxon>Bacteria</taxon>
        <taxon>Bacillati</taxon>
        <taxon>Actinomycetota</taxon>
        <taxon>Actinomycetes</taxon>
        <taxon>Geodermatophilales</taxon>
        <taxon>Geodermatophilaceae</taxon>
        <taxon>Blastococcus</taxon>
    </lineage>
</organism>
<evidence type="ECO:0000259" key="4">
    <source>
        <dbReference type="Pfam" id="PF02518"/>
    </source>
</evidence>
<dbReference type="SUPFAM" id="SSF55874">
    <property type="entry name" value="ATPase domain of HSP90 chaperone/DNA topoisomerase II/histidine kinase"/>
    <property type="match status" value="1"/>
</dbReference>
<name>A0ABZ1B200_9ACTN</name>
<keyword evidence="5" id="KW-0067">ATP-binding</keyword>
<evidence type="ECO:0000256" key="1">
    <source>
        <dbReference type="ARBA" id="ARBA00022679"/>
    </source>
</evidence>
<feature type="domain" description="Histidine kinase/HSP90-like ATPase" evidence="4">
    <location>
        <begin position="3"/>
        <end position="50"/>
    </location>
</feature>
<protein>
    <submittedName>
        <fullName evidence="5">ATP-binding protein</fullName>
    </submittedName>
</protein>
<keyword evidence="5" id="KW-0547">Nucleotide-binding</keyword>
<keyword evidence="1" id="KW-0808">Transferase</keyword>
<evidence type="ECO:0000313" key="5">
    <source>
        <dbReference type="EMBL" id="WRL64845.1"/>
    </source>
</evidence>
<dbReference type="GO" id="GO:0005524">
    <property type="term" value="F:ATP binding"/>
    <property type="evidence" value="ECO:0007669"/>
    <property type="project" value="UniProtKB-KW"/>
</dbReference>
<dbReference type="Gene3D" id="3.30.565.10">
    <property type="entry name" value="Histidine kinase-like ATPase, C-terminal domain"/>
    <property type="match status" value="1"/>
</dbReference>
<reference evidence="5 6" key="1">
    <citation type="submission" date="2023-12" db="EMBL/GenBank/DDBJ databases">
        <title>Blastococcus brunescens sp. nov., an actonobacterium isolated from sandstone collected in sahara desert.</title>
        <authorList>
            <person name="Gtari M."/>
            <person name="Ghodhbane F."/>
        </authorList>
    </citation>
    <scope>NUCLEOTIDE SEQUENCE [LARGE SCALE GENOMIC DNA]</scope>
    <source>
        <strain evidence="5 6">BMG 8361</strain>
    </source>
</reference>
<dbReference type="Proteomes" id="UP001324287">
    <property type="component" value="Chromosome"/>
</dbReference>
<dbReference type="InterPro" id="IPR036890">
    <property type="entry name" value="HATPase_C_sf"/>
</dbReference>
<dbReference type="Pfam" id="PF02518">
    <property type="entry name" value="HATPase_c"/>
    <property type="match status" value="1"/>
</dbReference>
<keyword evidence="6" id="KW-1185">Reference proteome</keyword>
<dbReference type="EMBL" id="CP141261">
    <property type="protein sequence ID" value="WRL64845.1"/>
    <property type="molecule type" value="Genomic_DNA"/>
</dbReference>
<proteinExistence type="predicted"/>
<evidence type="ECO:0000256" key="3">
    <source>
        <dbReference type="ARBA" id="ARBA00023012"/>
    </source>
</evidence>
<dbReference type="RefSeq" id="WP_324276170.1">
    <property type="nucleotide sequence ID" value="NZ_CP141261.1"/>
</dbReference>
<keyword evidence="2" id="KW-0418">Kinase</keyword>